<feature type="compositionally biased region" description="Acidic residues" evidence="1">
    <location>
        <begin position="86"/>
        <end position="97"/>
    </location>
</feature>
<keyword evidence="3" id="KW-1185">Reference proteome</keyword>
<dbReference type="Proteomes" id="UP000038009">
    <property type="component" value="Unassembled WGS sequence"/>
</dbReference>
<dbReference type="OMA" id="GHFMKNF"/>
<organism evidence="2 3">
    <name type="scientific">Leptomonas seymouri</name>
    <dbReference type="NCBI Taxonomy" id="5684"/>
    <lineage>
        <taxon>Eukaryota</taxon>
        <taxon>Discoba</taxon>
        <taxon>Euglenozoa</taxon>
        <taxon>Kinetoplastea</taxon>
        <taxon>Metakinetoplastina</taxon>
        <taxon>Trypanosomatida</taxon>
        <taxon>Trypanosomatidae</taxon>
        <taxon>Leishmaniinae</taxon>
        <taxon>Leptomonas</taxon>
    </lineage>
</organism>
<proteinExistence type="predicted"/>
<protein>
    <submittedName>
        <fullName evidence="2">Uncharacterized protein</fullName>
    </submittedName>
</protein>
<dbReference type="EMBL" id="LJSK01000387">
    <property type="protein sequence ID" value="KPI83369.1"/>
    <property type="molecule type" value="Genomic_DNA"/>
</dbReference>
<evidence type="ECO:0000313" key="3">
    <source>
        <dbReference type="Proteomes" id="UP000038009"/>
    </source>
</evidence>
<evidence type="ECO:0000313" key="2">
    <source>
        <dbReference type="EMBL" id="KPI83369.1"/>
    </source>
</evidence>
<comment type="caution">
    <text evidence="2">The sequence shown here is derived from an EMBL/GenBank/DDBJ whole genome shotgun (WGS) entry which is preliminary data.</text>
</comment>
<gene>
    <name evidence="2" type="ORF">ABL78_7599</name>
</gene>
<dbReference type="AlphaFoldDB" id="A0A0N0P2U6"/>
<feature type="compositionally biased region" description="Polar residues" evidence="1">
    <location>
        <begin position="116"/>
        <end position="125"/>
    </location>
</feature>
<dbReference type="VEuPathDB" id="TriTrypDB:Lsey_0387_0050"/>
<reference evidence="2 3" key="1">
    <citation type="journal article" date="2015" name="PLoS Pathog.">
        <title>Leptomonas seymouri: Adaptations to the Dixenous Life Cycle Analyzed by Genome Sequencing, Transcriptome Profiling and Co-infection with Leishmania donovani.</title>
        <authorList>
            <person name="Kraeva N."/>
            <person name="Butenko A."/>
            <person name="Hlavacova J."/>
            <person name="Kostygov A."/>
            <person name="Myskova J."/>
            <person name="Grybchuk D."/>
            <person name="Lestinova T."/>
            <person name="Votypka J."/>
            <person name="Volf P."/>
            <person name="Opperdoes F."/>
            <person name="Flegontov P."/>
            <person name="Lukes J."/>
            <person name="Yurchenko V."/>
        </authorList>
    </citation>
    <scope>NUCLEOTIDE SEQUENCE [LARGE SCALE GENOMIC DNA]</scope>
    <source>
        <strain evidence="2 3">ATCC 30220</strain>
    </source>
</reference>
<feature type="compositionally biased region" description="Low complexity" evidence="1">
    <location>
        <begin position="65"/>
        <end position="84"/>
    </location>
</feature>
<sequence length="199" mass="21563">MSGIVHKESLPGQSHIKRRRVDVPPSAEGCSKTSDEEVNKASAHNETGGTGKDDLQASPHQSGHAKTLTSTSAAAAKPAHTRSSSDSDDDDSDDEIERENARLAKLREQRKRRQEQSSSGATSSKEGAKSVDASCAEQASASGIGANSYDHDVVFRNASWRNSSKRATAEGRQKDRWNAALNRTSDSAAHRHFMKKFFK</sequence>
<accession>A0A0N0P2U6</accession>
<dbReference type="OrthoDB" id="273313at2759"/>
<feature type="region of interest" description="Disordered" evidence="1">
    <location>
        <begin position="1"/>
        <end position="150"/>
    </location>
</feature>
<feature type="compositionally biased region" description="Basic and acidic residues" evidence="1">
    <location>
        <begin position="98"/>
        <end position="107"/>
    </location>
</feature>
<name>A0A0N0P2U6_LEPSE</name>
<evidence type="ECO:0000256" key="1">
    <source>
        <dbReference type="SAM" id="MobiDB-lite"/>
    </source>
</evidence>